<sequence length="534" mass="59695">MSPYLMVNGLSSFIDLKILMALPNLITSPYVHLDPALHVIYYNAIYFGQSCGTLVEQKASSRTYYMCLQAAQAWLNSARGTELDLFAAMGTTWSAINNFDYHVSWRLHREACRFANILGLHELATGLQYSGDKTVDAKRSSYLYLTATDLMFRLWYDKPSALAGPISEACVSIAVECMTRHSKASISIMNMVWGRAISILLDFFTTSQDAQPEREAKIERCCNEIEDLLDDWDLMSMIKIRKMDGIETWVYAECIIACYSFITCIRRRSSNDSNSIHPQALKAARLVITIIGEYSGWIDPPAGEQNYFHLLFVTFYPFCAFFTLYQHIVSSPAIEECEPDLLLLEKVVHGMTQISTTRADFIPIANAMSALNKVCRALVYSSSPGQHPRQSRVVRIERPPALADEPEVLLHAPSRKSPSFANETAQQLRALSPESKHVENSTQIADDAHNIGDHPVFGGMVKPAPSSLVAADETVNPQVPGGDRVISGFEPLHIVRAIESEFAWSNWNDNWWNSSIGWEGGDLINDSWLPGEGS</sequence>
<gene>
    <name evidence="1" type="ORF">FE257_002534</name>
</gene>
<organism evidence="1 2">
    <name type="scientific">Aspergillus nanangensis</name>
    <dbReference type="NCBI Taxonomy" id="2582783"/>
    <lineage>
        <taxon>Eukaryota</taxon>
        <taxon>Fungi</taxon>
        <taxon>Dikarya</taxon>
        <taxon>Ascomycota</taxon>
        <taxon>Pezizomycotina</taxon>
        <taxon>Eurotiomycetes</taxon>
        <taxon>Eurotiomycetidae</taxon>
        <taxon>Eurotiales</taxon>
        <taxon>Aspergillaceae</taxon>
        <taxon>Aspergillus</taxon>
        <taxon>Aspergillus subgen. Circumdati</taxon>
    </lineage>
</organism>
<protein>
    <submittedName>
        <fullName evidence="1">Uncharacterized protein</fullName>
    </submittedName>
</protein>
<comment type="caution">
    <text evidence="1">The sequence shown here is derived from an EMBL/GenBank/DDBJ whole genome shotgun (WGS) entry which is preliminary data.</text>
</comment>
<evidence type="ECO:0000313" key="1">
    <source>
        <dbReference type="EMBL" id="KAF9892128.1"/>
    </source>
</evidence>
<keyword evidence="2" id="KW-1185">Reference proteome</keyword>
<dbReference type="Proteomes" id="UP001194746">
    <property type="component" value="Unassembled WGS sequence"/>
</dbReference>
<dbReference type="AlphaFoldDB" id="A0AAD4CUQ6"/>
<reference evidence="1" key="1">
    <citation type="journal article" date="2019" name="Beilstein J. Org. Chem.">
        <title>Nanangenines: drimane sesquiterpenoids as the dominant metabolite cohort of a novel Australian fungus, Aspergillus nanangensis.</title>
        <authorList>
            <person name="Lacey H.J."/>
            <person name="Gilchrist C.L.M."/>
            <person name="Crombie A."/>
            <person name="Kalaitzis J.A."/>
            <person name="Vuong D."/>
            <person name="Rutledge P.J."/>
            <person name="Turner P."/>
            <person name="Pitt J.I."/>
            <person name="Lacey E."/>
            <person name="Chooi Y.H."/>
            <person name="Piggott A.M."/>
        </authorList>
    </citation>
    <scope>NUCLEOTIDE SEQUENCE</scope>
    <source>
        <strain evidence="1">MST-FP2251</strain>
    </source>
</reference>
<name>A0AAD4CUQ6_ASPNN</name>
<accession>A0AAD4CUQ6</accession>
<evidence type="ECO:0000313" key="2">
    <source>
        <dbReference type="Proteomes" id="UP001194746"/>
    </source>
</evidence>
<reference evidence="1" key="2">
    <citation type="submission" date="2020-02" db="EMBL/GenBank/DDBJ databases">
        <authorList>
            <person name="Gilchrist C.L.M."/>
            <person name="Chooi Y.-H."/>
        </authorList>
    </citation>
    <scope>NUCLEOTIDE SEQUENCE</scope>
    <source>
        <strain evidence="1">MST-FP2251</strain>
    </source>
</reference>
<dbReference type="CDD" id="cd12148">
    <property type="entry name" value="fungal_TF_MHR"/>
    <property type="match status" value="1"/>
</dbReference>
<dbReference type="EMBL" id="VCAU01000014">
    <property type="protein sequence ID" value="KAF9892128.1"/>
    <property type="molecule type" value="Genomic_DNA"/>
</dbReference>
<proteinExistence type="predicted"/>